<name>A0A0D7AF22_9AGAR</name>
<dbReference type="EMBL" id="KN881833">
    <property type="protein sequence ID" value="KIY48486.1"/>
    <property type="molecule type" value="Genomic_DNA"/>
</dbReference>
<proteinExistence type="inferred from homology"/>
<evidence type="ECO:0000313" key="14">
    <source>
        <dbReference type="EMBL" id="KIY48486.1"/>
    </source>
</evidence>
<evidence type="ECO:0000259" key="12">
    <source>
        <dbReference type="SMART" id="SM00632"/>
    </source>
</evidence>
<keyword evidence="9 11" id="KW-0326">Glycosidase</keyword>
<dbReference type="EC" id="3.2.1.1" evidence="4 11"/>
<keyword evidence="8 11" id="KW-0119">Carbohydrate metabolism</keyword>
<dbReference type="Proteomes" id="UP000054144">
    <property type="component" value="Unassembled WGS sequence"/>
</dbReference>
<dbReference type="PANTHER" id="PTHR43447">
    <property type="entry name" value="ALPHA-AMYLASE"/>
    <property type="match status" value="1"/>
</dbReference>
<keyword evidence="7" id="KW-0106">Calcium</keyword>
<gene>
    <name evidence="14" type="ORF">FISHEDRAFT_43369</name>
</gene>
<sequence>MSSSLGSSASASASSAAATSDVIIQMFQWSWESVGAECTNFIGPAGYGYVQVSPAQEAYSGDEWWTDYQSVSYTIKNKHGDRDEFQSMVETCHAAGVKVVADIVINHMCGFDSGTGTAGDTFTHYSYVDYDSSDFHYCGTTDDAIEDWSNAWQIRNCQLENLADLNTTSDKVRSTLAGHLDDLVDLGVDGFRIDAAKHILPSDIEAILAEMSGSVSYITQESEYSTGGSGVYPSEYISIGQVNAFEFAYYMRSAFFYDGLSAFESVESLGWNLESQYANTFIANHDTERDEDTLYYGDASYTIAHVLMMAHPYGTPTVLSSYSFTDINAGPPNNGNGTCSGNGGSGDWLCQHRYMAIANMVPWRAAVGSESMVNWQMGTSGQIAFGRGSTGFVAINNASSDWSSTFTTSLAEGTYCDVISGASTNGTCTGTSISVGGDGSFTASVPAISAIAIYTGATV</sequence>
<evidence type="ECO:0000256" key="9">
    <source>
        <dbReference type="ARBA" id="ARBA00023295"/>
    </source>
</evidence>
<feature type="domain" description="Alpha-amylase C-terminal" evidence="12">
    <location>
        <begin position="373"/>
        <end position="458"/>
    </location>
</feature>
<evidence type="ECO:0000259" key="13">
    <source>
        <dbReference type="SMART" id="SM00642"/>
    </source>
</evidence>
<comment type="catalytic activity">
    <reaction evidence="1 11">
        <text>Endohydrolysis of (1-&gt;4)-alpha-D-glucosidic linkages in polysaccharides containing three or more (1-&gt;4)-alpha-linked D-glucose units.</text>
        <dbReference type="EC" id="3.2.1.1"/>
    </reaction>
</comment>
<dbReference type="PRINTS" id="PR00110">
    <property type="entry name" value="ALPHAAMYLASE"/>
</dbReference>
<dbReference type="GO" id="GO:0005975">
    <property type="term" value="P:carbohydrate metabolic process"/>
    <property type="evidence" value="ECO:0007669"/>
    <property type="project" value="InterPro"/>
</dbReference>
<accession>A0A0D7AF22</accession>
<dbReference type="Gene3D" id="2.60.40.1180">
    <property type="entry name" value="Golgi alpha-mannosidase II"/>
    <property type="match status" value="1"/>
</dbReference>
<reference evidence="14 15" key="1">
    <citation type="journal article" date="2015" name="Fungal Genet. Biol.">
        <title>Evolution of novel wood decay mechanisms in Agaricales revealed by the genome sequences of Fistulina hepatica and Cylindrobasidium torrendii.</title>
        <authorList>
            <person name="Floudas D."/>
            <person name="Held B.W."/>
            <person name="Riley R."/>
            <person name="Nagy L.G."/>
            <person name="Koehler G."/>
            <person name="Ransdell A.S."/>
            <person name="Younus H."/>
            <person name="Chow J."/>
            <person name="Chiniquy J."/>
            <person name="Lipzen A."/>
            <person name="Tritt A."/>
            <person name="Sun H."/>
            <person name="Haridas S."/>
            <person name="LaButti K."/>
            <person name="Ohm R.A."/>
            <person name="Kues U."/>
            <person name="Blanchette R.A."/>
            <person name="Grigoriev I.V."/>
            <person name="Minto R.E."/>
            <person name="Hibbett D.S."/>
        </authorList>
    </citation>
    <scope>NUCLEOTIDE SEQUENCE [LARGE SCALE GENOMIC DNA]</scope>
    <source>
        <strain evidence="14 15">ATCC 64428</strain>
    </source>
</reference>
<dbReference type="GO" id="GO:0004556">
    <property type="term" value="F:alpha-amylase activity"/>
    <property type="evidence" value="ECO:0007669"/>
    <property type="project" value="UniProtKB-UniRule"/>
</dbReference>
<comment type="similarity">
    <text evidence="3 10">Belongs to the glycosyl hydrolase 13 family.</text>
</comment>
<evidence type="ECO:0000256" key="6">
    <source>
        <dbReference type="ARBA" id="ARBA00022801"/>
    </source>
</evidence>
<dbReference type="InterPro" id="IPR006047">
    <property type="entry name" value="GH13_cat_dom"/>
</dbReference>
<dbReference type="SMART" id="SM00632">
    <property type="entry name" value="Aamy_C"/>
    <property type="match status" value="1"/>
</dbReference>
<evidence type="ECO:0000256" key="7">
    <source>
        <dbReference type="ARBA" id="ARBA00022837"/>
    </source>
</evidence>
<evidence type="ECO:0000256" key="4">
    <source>
        <dbReference type="ARBA" id="ARBA00012595"/>
    </source>
</evidence>
<protein>
    <recommendedName>
        <fullName evidence="4 11">Alpha-amylase</fullName>
        <ecNumber evidence="4 11">3.2.1.1</ecNumber>
    </recommendedName>
</protein>
<feature type="domain" description="Glycosyl hydrolase family 13 catalytic" evidence="13">
    <location>
        <begin position="21"/>
        <end position="364"/>
    </location>
</feature>
<dbReference type="InterPro" id="IPR031319">
    <property type="entry name" value="A-amylase_C"/>
</dbReference>
<dbReference type="SUPFAM" id="SSF51011">
    <property type="entry name" value="Glycosyl hydrolase domain"/>
    <property type="match status" value="1"/>
</dbReference>
<evidence type="ECO:0000256" key="5">
    <source>
        <dbReference type="ARBA" id="ARBA00022723"/>
    </source>
</evidence>
<evidence type="ECO:0000256" key="1">
    <source>
        <dbReference type="ARBA" id="ARBA00000548"/>
    </source>
</evidence>
<evidence type="ECO:0000256" key="3">
    <source>
        <dbReference type="ARBA" id="ARBA00008061"/>
    </source>
</evidence>
<dbReference type="InterPro" id="IPR006048">
    <property type="entry name" value="A-amylase/branching_C"/>
</dbReference>
<dbReference type="InterPro" id="IPR013780">
    <property type="entry name" value="Glyco_hydro_b"/>
</dbReference>
<dbReference type="AlphaFoldDB" id="A0A0D7AF22"/>
<dbReference type="Pfam" id="PF02806">
    <property type="entry name" value="Alpha-amylase_C"/>
    <property type="match status" value="1"/>
</dbReference>
<dbReference type="Gene3D" id="3.20.20.80">
    <property type="entry name" value="Glycosidases"/>
    <property type="match status" value="1"/>
</dbReference>
<dbReference type="SUPFAM" id="SSF51445">
    <property type="entry name" value="(Trans)glycosidases"/>
    <property type="match status" value="1"/>
</dbReference>
<evidence type="ECO:0000256" key="10">
    <source>
        <dbReference type="RuleBase" id="RU003615"/>
    </source>
</evidence>
<keyword evidence="5" id="KW-0479">Metal-binding</keyword>
<dbReference type="SMART" id="SM00642">
    <property type="entry name" value="Aamy"/>
    <property type="match status" value="1"/>
</dbReference>
<evidence type="ECO:0000256" key="11">
    <source>
        <dbReference type="RuleBase" id="RU361134"/>
    </source>
</evidence>
<comment type="cofactor">
    <cofactor evidence="2">
        <name>Ca(2+)</name>
        <dbReference type="ChEBI" id="CHEBI:29108"/>
    </cofactor>
</comment>
<dbReference type="GO" id="GO:0046872">
    <property type="term" value="F:metal ion binding"/>
    <property type="evidence" value="ECO:0007669"/>
    <property type="project" value="UniProtKB-KW"/>
</dbReference>
<dbReference type="CDD" id="cd11317">
    <property type="entry name" value="AmyAc_bac_euk_AmyA"/>
    <property type="match status" value="1"/>
</dbReference>
<keyword evidence="6 11" id="KW-0378">Hydrolase</keyword>
<dbReference type="Pfam" id="PF00128">
    <property type="entry name" value="Alpha-amylase"/>
    <property type="match status" value="1"/>
</dbReference>
<dbReference type="InterPro" id="IPR006046">
    <property type="entry name" value="Alpha_amylase"/>
</dbReference>
<organism evidence="14 15">
    <name type="scientific">Fistulina hepatica ATCC 64428</name>
    <dbReference type="NCBI Taxonomy" id="1128425"/>
    <lineage>
        <taxon>Eukaryota</taxon>
        <taxon>Fungi</taxon>
        <taxon>Dikarya</taxon>
        <taxon>Basidiomycota</taxon>
        <taxon>Agaricomycotina</taxon>
        <taxon>Agaricomycetes</taxon>
        <taxon>Agaricomycetidae</taxon>
        <taxon>Agaricales</taxon>
        <taxon>Fistulinaceae</taxon>
        <taxon>Fistulina</taxon>
    </lineage>
</organism>
<dbReference type="InterPro" id="IPR017853">
    <property type="entry name" value="GH"/>
</dbReference>
<evidence type="ECO:0000256" key="2">
    <source>
        <dbReference type="ARBA" id="ARBA00001913"/>
    </source>
</evidence>
<evidence type="ECO:0000313" key="15">
    <source>
        <dbReference type="Proteomes" id="UP000054144"/>
    </source>
</evidence>
<evidence type="ECO:0000256" key="8">
    <source>
        <dbReference type="ARBA" id="ARBA00023277"/>
    </source>
</evidence>
<keyword evidence="15" id="KW-1185">Reference proteome</keyword>
<dbReference type="OrthoDB" id="550577at2759"/>